<dbReference type="InterPro" id="IPR029027">
    <property type="entry name" value="Single_a-helix_sf"/>
</dbReference>
<proteinExistence type="predicted"/>
<dbReference type="InParanoid" id="A0A6J3R3E6"/>
<dbReference type="RefSeq" id="XP_033708533.1">
    <property type="nucleotide sequence ID" value="XM_033852642.1"/>
</dbReference>
<dbReference type="GO" id="GO:0005743">
    <property type="term" value="C:mitochondrial inner membrane"/>
    <property type="evidence" value="ECO:0007669"/>
    <property type="project" value="TreeGrafter"/>
</dbReference>
<gene>
    <name evidence="2" type="primary">LOC117311234</name>
</gene>
<name>A0A6J3R3E6_TURTR</name>
<accession>A0A6J3R3E6</accession>
<dbReference type="Gene3D" id="1.20.5.220">
    <property type="match status" value="1"/>
</dbReference>
<dbReference type="PANTHER" id="PTHR15420:SF2">
    <property type="entry name" value="CYTOCHROME B-C1 COMPLEX SUBUNIT 10"/>
    <property type="match status" value="1"/>
</dbReference>
<dbReference type="Proteomes" id="UP000245320">
    <property type="component" value="Chromosome 2"/>
</dbReference>
<dbReference type="Pfam" id="PF08997">
    <property type="entry name" value="UCR_6-4kD"/>
    <property type="match status" value="1"/>
</dbReference>
<organism evidence="1 2">
    <name type="scientific">Tursiops truncatus</name>
    <name type="common">Atlantic bottle-nosed dolphin</name>
    <name type="synonym">Delphinus truncatus</name>
    <dbReference type="NCBI Taxonomy" id="9739"/>
    <lineage>
        <taxon>Eukaryota</taxon>
        <taxon>Metazoa</taxon>
        <taxon>Chordata</taxon>
        <taxon>Craniata</taxon>
        <taxon>Vertebrata</taxon>
        <taxon>Euteleostomi</taxon>
        <taxon>Mammalia</taxon>
        <taxon>Eutheria</taxon>
        <taxon>Laurasiatheria</taxon>
        <taxon>Artiodactyla</taxon>
        <taxon>Whippomorpha</taxon>
        <taxon>Cetacea</taxon>
        <taxon>Odontoceti</taxon>
        <taxon>Delphinidae</taxon>
        <taxon>Tursiops</taxon>
    </lineage>
</organism>
<dbReference type="GO" id="GO:0006122">
    <property type="term" value="P:mitochondrial electron transport, ubiquinol to cytochrome c"/>
    <property type="evidence" value="ECO:0007669"/>
    <property type="project" value="InterPro"/>
</dbReference>
<dbReference type="AlphaFoldDB" id="A0A6J3R3E6"/>
<keyword evidence="1" id="KW-1185">Reference proteome</keyword>
<dbReference type="PANTHER" id="PTHR15420">
    <property type="entry name" value="UBIQUINOL-CYTOCHROME C REDUCTASE COMPLEX 6.4 KD PROTEIN"/>
    <property type="match status" value="1"/>
</dbReference>
<reference evidence="2" key="1">
    <citation type="submission" date="2025-08" db="UniProtKB">
        <authorList>
            <consortium name="RefSeq"/>
        </authorList>
    </citation>
    <scope>IDENTIFICATION</scope>
    <source>
        <tissue evidence="2">Spleen</tissue>
    </source>
</reference>
<dbReference type="SUPFAM" id="SSF81518">
    <property type="entry name" value="Subunit XI (6.4 kDa protein) of cytochrome bc1 complex (Ubiquinol-cytochrome c reductase)"/>
    <property type="match status" value="1"/>
</dbReference>
<protein>
    <submittedName>
        <fullName evidence="2">Cytochrome b-c1 complex subunit 10-like</fullName>
    </submittedName>
</protein>
<evidence type="ECO:0000313" key="1">
    <source>
        <dbReference type="Proteomes" id="UP000245320"/>
    </source>
</evidence>
<evidence type="ECO:0000313" key="2">
    <source>
        <dbReference type="RefSeq" id="XP_033708533.1"/>
    </source>
</evidence>
<dbReference type="InterPro" id="IPR015089">
    <property type="entry name" value="UQCR"/>
</dbReference>
<sequence length="56" mass="6538">MLTRFLALHSQELVRNWISTVGTWGAVGTVGLPWSTDWWLILDWVTYIKGKFKKDD</sequence>